<evidence type="ECO:0000256" key="1">
    <source>
        <dbReference type="ARBA" id="ARBA00004141"/>
    </source>
</evidence>
<feature type="binding site" evidence="11">
    <location>
        <position position="566"/>
    </location>
    <ligand>
        <name>Zn(2+)</name>
        <dbReference type="ChEBI" id="CHEBI:29105"/>
    </ligand>
</feature>
<feature type="transmembrane region" description="Helical" evidence="13">
    <location>
        <begin position="169"/>
        <end position="189"/>
    </location>
</feature>
<gene>
    <name evidence="15" type="ORF">P9A14_21730</name>
</gene>
<comment type="similarity">
    <text evidence="2">Belongs to the beta-class carbonic anhydrase family.</text>
</comment>
<keyword evidence="6 13" id="KW-1133">Transmembrane helix</keyword>
<dbReference type="SUPFAM" id="SSF53056">
    <property type="entry name" value="beta-carbonic anhydrase, cab"/>
    <property type="match status" value="1"/>
</dbReference>
<evidence type="ECO:0000256" key="4">
    <source>
        <dbReference type="ARBA" id="ARBA00022692"/>
    </source>
</evidence>
<feature type="binding site" evidence="11">
    <location>
        <position position="625"/>
    </location>
    <ligand>
        <name>Zn(2+)</name>
        <dbReference type="ChEBI" id="CHEBI:29105"/>
    </ligand>
</feature>
<feature type="transmembrane region" description="Helical" evidence="13">
    <location>
        <begin position="311"/>
        <end position="330"/>
    </location>
</feature>
<evidence type="ECO:0000256" key="13">
    <source>
        <dbReference type="SAM" id="Phobius"/>
    </source>
</evidence>
<evidence type="ECO:0000259" key="14">
    <source>
        <dbReference type="Pfam" id="PF00916"/>
    </source>
</evidence>
<feature type="transmembrane region" description="Helical" evidence="13">
    <location>
        <begin position="234"/>
        <end position="260"/>
    </location>
</feature>
<dbReference type="Gene3D" id="3.40.1050.10">
    <property type="entry name" value="Carbonic anhydrase"/>
    <property type="match status" value="1"/>
</dbReference>
<evidence type="ECO:0000256" key="9">
    <source>
        <dbReference type="ARBA" id="ARBA00024993"/>
    </source>
</evidence>
<dbReference type="GO" id="GO:0004089">
    <property type="term" value="F:carbonate dehydratase activity"/>
    <property type="evidence" value="ECO:0007669"/>
    <property type="project" value="UniProtKB-EC"/>
</dbReference>
<evidence type="ECO:0000256" key="7">
    <source>
        <dbReference type="ARBA" id="ARBA00023136"/>
    </source>
</evidence>
<evidence type="ECO:0000256" key="2">
    <source>
        <dbReference type="ARBA" id="ARBA00006217"/>
    </source>
</evidence>
<evidence type="ECO:0000256" key="11">
    <source>
        <dbReference type="PIRSR" id="PIRSR601765-1"/>
    </source>
</evidence>
<dbReference type="RefSeq" id="WP_207624931.1">
    <property type="nucleotide sequence ID" value="NZ_CP121270.1"/>
</dbReference>
<organism evidence="15 16">
    <name type="scientific">Gordonia hongkongensis</name>
    <dbReference type="NCBI Taxonomy" id="1701090"/>
    <lineage>
        <taxon>Bacteria</taxon>
        <taxon>Bacillati</taxon>
        <taxon>Actinomycetota</taxon>
        <taxon>Actinomycetes</taxon>
        <taxon>Mycobacteriales</taxon>
        <taxon>Gordoniaceae</taxon>
        <taxon>Gordonia</taxon>
    </lineage>
</organism>
<dbReference type="InterPro" id="IPR036874">
    <property type="entry name" value="Carbonic_anhydrase_sf"/>
</dbReference>
<dbReference type="Proteomes" id="UP001213504">
    <property type="component" value="Chromosome"/>
</dbReference>
<feature type="transmembrane region" description="Helical" evidence="13">
    <location>
        <begin position="367"/>
        <end position="399"/>
    </location>
</feature>
<feature type="binding site" evidence="11">
    <location>
        <position position="568"/>
    </location>
    <ligand>
        <name>Zn(2+)</name>
        <dbReference type="ChEBI" id="CHEBI:29105"/>
    </ligand>
</feature>
<protein>
    <recommendedName>
        <fullName evidence="3">carbonic anhydrase</fullName>
        <ecNumber evidence="3">4.2.1.1</ecNumber>
    </recommendedName>
</protein>
<accession>A0AAX3T698</accession>
<dbReference type="GO" id="GO:0055085">
    <property type="term" value="P:transmembrane transport"/>
    <property type="evidence" value="ECO:0007669"/>
    <property type="project" value="InterPro"/>
</dbReference>
<comment type="function">
    <text evidence="9">Catalyzes the reversible hydration of carbon dioxide to form bicarbonate.</text>
</comment>
<evidence type="ECO:0000313" key="16">
    <source>
        <dbReference type="Proteomes" id="UP001213504"/>
    </source>
</evidence>
<evidence type="ECO:0000256" key="10">
    <source>
        <dbReference type="ARBA" id="ARBA00048348"/>
    </source>
</evidence>
<proteinExistence type="inferred from homology"/>
<dbReference type="AlphaFoldDB" id="A0AAX3T698"/>
<dbReference type="GO" id="GO:0016020">
    <property type="term" value="C:membrane"/>
    <property type="evidence" value="ECO:0007669"/>
    <property type="project" value="UniProtKB-SubCell"/>
</dbReference>
<reference evidence="15" key="1">
    <citation type="submission" date="2023-04" db="EMBL/GenBank/DDBJ databases">
        <title>Complete genome sequence of a phthalic acid esters degrading bacterial strain.</title>
        <authorList>
            <person name="Weng L."/>
            <person name="Jia Y."/>
            <person name="Ren L."/>
        </authorList>
    </citation>
    <scope>NUCLEOTIDE SEQUENCE</scope>
    <source>
        <strain evidence="15">RL-LY01</strain>
    </source>
</reference>
<dbReference type="InterPro" id="IPR011547">
    <property type="entry name" value="SLC26A/SulP_dom"/>
</dbReference>
<feature type="transmembrane region" description="Helical" evidence="13">
    <location>
        <begin position="195"/>
        <end position="213"/>
    </location>
</feature>
<dbReference type="InterPro" id="IPR015892">
    <property type="entry name" value="Carbonic_anhydrase_CS"/>
</dbReference>
<evidence type="ECO:0000256" key="3">
    <source>
        <dbReference type="ARBA" id="ARBA00012925"/>
    </source>
</evidence>
<feature type="binding site" evidence="11">
    <location>
        <position position="628"/>
    </location>
    <ligand>
        <name>Zn(2+)</name>
        <dbReference type="ChEBI" id="CHEBI:29105"/>
    </ligand>
</feature>
<dbReference type="EC" id="4.2.1.1" evidence="3"/>
<name>A0AAX3T698_9ACTN</name>
<feature type="transmembrane region" description="Helical" evidence="13">
    <location>
        <begin position="336"/>
        <end position="355"/>
    </location>
</feature>
<comment type="catalytic activity">
    <reaction evidence="10">
        <text>hydrogencarbonate + H(+) = CO2 + H2O</text>
        <dbReference type="Rhea" id="RHEA:10748"/>
        <dbReference type="ChEBI" id="CHEBI:15377"/>
        <dbReference type="ChEBI" id="CHEBI:15378"/>
        <dbReference type="ChEBI" id="CHEBI:16526"/>
        <dbReference type="ChEBI" id="CHEBI:17544"/>
        <dbReference type="EC" id="4.2.1.1"/>
    </reaction>
</comment>
<feature type="transmembrane region" description="Helical" evidence="13">
    <location>
        <begin position="86"/>
        <end position="105"/>
    </location>
</feature>
<sequence length="749" mass="78041">MRTKGSRGPRIREVVRYDLPASLVVFLVALPLSLGIAIASDAPVLAGLIAAVVGGIVAGLIGGSALQVSGPAAGLTVVVADMVANFGWRVTCFITVGAGLLQILFGLSRVAGAALAIAPVVVHAMLAGIGITIALQQIHVLLGGSSASSAWENVTSLPAGIADIETSDALVGGTVIALLLIWPLMPSAVRKVPGPLVAIVGATALTIVFGLDVERISIDGNFFEAITLPELPDSSWGAVLLGVLTVALIASVESLLSAVAVDKMHTGPRSDLNRELLGQGSANITSGMLGGLPVTGVIVRSTTNVNSGARTSASAVMHGVWVLVFAALLTGLVEQIPMAALAGLLVVIGIQLVKLAHMKIALRTGDLWVYIITVLAVVFLNLLEGVAIGLAVAIGLVVWRVVRAEITSEAGSTDDKRQWTVRVRGSLSFLSLPKLNKALSQVPDGAHLTLELDTDFLDHAAMEMLEDFRWAHEAGGGTVLLVEKGRARLVDAPRRPPRRHTSGFAGLTPWRNRTGSEASASPDRPAALRSVLGGVDEYENEHADALRAMLADVTESQDPDSFFVTCADSRLMPNIITASGPGDLFTVRNVGNLIPTDSDDDVSVEAALEFAIGELGVSSIVVCGHSSCGAMHALLDSEQVDVSDLPAGSESTPIQRWLKHAIPSRVAFRHGHPAGRAAAELGLAEVDQLAVVNVAKQIETLARHPLVGRAAAEARLRIVGLYFDIATARVYEVTQQSIAPVVEAAAARP</sequence>
<keyword evidence="4 13" id="KW-0812">Transmembrane</keyword>
<evidence type="ECO:0000256" key="6">
    <source>
        <dbReference type="ARBA" id="ARBA00022989"/>
    </source>
</evidence>
<keyword evidence="8" id="KW-0456">Lyase</keyword>
<evidence type="ECO:0000256" key="8">
    <source>
        <dbReference type="ARBA" id="ARBA00023239"/>
    </source>
</evidence>
<feature type="region of interest" description="Disordered" evidence="12">
    <location>
        <begin position="493"/>
        <end position="525"/>
    </location>
</feature>
<keyword evidence="7 13" id="KW-0472">Membrane</keyword>
<feature type="transmembrane region" description="Helical" evidence="13">
    <location>
        <begin position="45"/>
        <end position="66"/>
    </location>
</feature>
<feature type="transmembrane region" description="Helical" evidence="13">
    <location>
        <begin position="21"/>
        <end position="39"/>
    </location>
</feature>
<dbReference type="PROSITE" id="PS00705">
    <property type="entry name" value="PROK_CO2_ANHYDRASE_2"/>
    <property type="match status" value="1"/>
</dbReference>
<dbReference type="SMART" id="SM00947">
    <property type="entry name" value="Pro_CA"/>
    <property type="match status" value="1"/>
</dbReference>
<comment type="cofactor">
    <cofactor evidence="11">
        <name>Zn(2+)</name>
        <dbReference type="ChEBI" id="CHEBI:29105"/>
    </cofactor>
    <text evidence="11">Binds 1 zinc ion per subunit.</text>
</comment>
<dbReference type="Pfam" id="PF00484">
    <property type="entry name" value="Pro_CA"/>
    <property type="match status" value="1"/>
</dbReference>
<dbReference type="Pfam" id="PF00916">
    <property type="entry name" value="Sulfate_transp"/>
    <property type="match status" value="1"/>
</dbReference>
<feature type="transmembrane region" description="Helical" evidence="13">
    <location>
        <begin position="111"/>
        <end position="135"/>
    </location>
</feature>
<evidence type="ECO:0000313" key="15">
    <source>
        <dbReference type="EMBL" id="WFP24708.1"/>
    </source>
</evidence>
<evidence type="ECO:0000256" key="12">
    <source>
        <dbReference type="SAM" id="MobiDB-lite"/>
    </source>
</evidence>
<dbReference type="InterPro" id="IPR001765">
    <property type="entry name" value="Carbonic_anhydrase"/>
</dbReference>
<keyword evidence="11" id="KW-0479">Metal-binding</keyword>
<evidence type="ECO:0000256" key="5">
    <source>
        <dbReference type="ARBA" id="ARBA00022833"/>
    </source>
</evidence>
<dbReference type="InterPro" id="IPR001902">
    <property type="entry name" value="SLC26A/SulP_fam"/>
</dbReference>
<dbReference type="PANTHER" id="PTHR11814">
    <property type="entry name" value="SULFATE TRANSPORTER"/>
    <property type="match status" value="1"/>
</dbReference>
<dbReference type="EMBL" id="CP121270">
    <property type="protein sequence ID" value="WFP24708.1"/>
    <property type="molecule type" value="Genomic_DNA"/>
</dbReference>
<dbReference type="GO" id="GO:0015976">
    <property type="term" value="P:carbon utilization"/>
    <property type="evidence" value="ECO:0007669"/>
    <property type="project" value="InterPro"/>
</dbReference>
<keyword evidence="5 11" id="KW-0862">Zinc</keyword>
<feature type="domain" description="SLC26A/SulP transporter" evidence="14">
    <location>
        <begin position="17"/>
        <end position="372"/>
    </location>
</feature>
<dbReference type="GO" id="GO:0008270">
    <property type="term" value="F:zinc ion binding"/>
    <property type="evidence" value="ECO:0007669"/>
    <property type="project" value="InterPro"/>
</dbReference>
<dbReference type="PROSITE" id="PS00704">
    <property type="entry name" value="PROK_CO2_ANHYDRASE_1"/>
    <property type="match status" value="1"/>
</dbReference>
<comment type="subcellular location">
    <subcellularLocation>
        <location evidence="1">Membrane</location>
        <topology evidence="1">Multi-pass membrane protein</topology>
    </subcellularLocation>
</comment>
<feature type="transmembrane region" description="Helical" evidence="13">
    <location>
        <begin position="280"/>
        <end position="299"/>
    </location>
</feature>